<feature type="signal peptide" evidence="1">
    <location>
        <begin position="1"/>
        <end position="19"/>
    </location>
</feature>
<evidence type="ECO:0000313" key="2">
    <source>
        <dbReference type="EMBL" id="CAK9000073.1"/>
    </source>
</evidence>
<accession>A0ABP0ICQ4</accession>
<feature type="chain" id="PRO_5045792599" evidence="1">
    <location>
        <begin position="20"/>
        <end position="328"/>
    </location>
</feature>
<evidence type="ECO:0000256" key="1">
    <source>
        <dbReference type="SAM" id="SignalP"/>
    </source>
</evidence>
<sequence length="328" mass="36921">MWGWLMLWRTLSITLPVASLRIQIMVPSLWRHQLQRQRLRQSFLECTQSEHILEQHFFMGQPITHEAKDELATFGDLVVLSVPEEDLEIKELMARRQAEAQTSLGHQVLERPSPAVLRLLGSLVWLKDQRPDLDLVIKLEDSSNVLPRLLEQVSGDLHMTLPLNQMWLGAIHDDFPLTVPPGEVQACETCDIPLEAELFCLEMIRVSMSGMDMGGCLRIASECCRGDSDCGDLERCTAMARQLGMETVLYLGTAFAPPFPDPMAWALGRGCVDFVTENMEDLKMRMDAPELLLGFWLAGLEESVTVHSCLDAGNREDMKIEAFGLGDL</sequence>
<reference evidence="2 3" key="1">
    <citation type="submission" date="2024-02" db="EMBL/GenBank/DDBJ databases">
        <authorList>
            <person name="Chen Y."/>
            <person name="Shah S."/>
            <person name="Dougan E. K."/>
            <person name="Thang M."/>
            <person name="Chan C."/>
        </authorList>
    </citation>
    <scope>NUCLEOTIDE SEQUENCE [LARGE SCALE GENOMIC DNA]</scope>
</reference>
<dbReference type="Proteomes" id="UP001642484">
    <property type="component" value="Unassembled WGS sequence"/>
</dbReference>
<gene>
    <name evidence="2" type="ORF">CCMP2556_LOCUS5919</name>
</gene>
<comment type="caution">
    <text evidence="2">The sequence shown here is derived from an EMBL/GenBank/DDBJ whole genome shotgun (WGS) entry which is preliminary data.</text>
</comment>
<keyword evidence="3" id="KW-1185">Reference proteome</keyword>
<organism evidence="2 3">
    <name type="scientific">Durusdinium trenchii</name>
    <dbReference type="NCBI Taxonomy" id="1381693"/>
    <lineage>
        <taxon>Eukaryota</taxon>
        <taxon>Sar</taxon>
        <taxon>Alveolata</taxon>
        <taxon>Dinophyceae</taxon>
        <taxon>Suessiales</taxon>
        <taxon>Symbiodiniaceae</taxon>
        <taxon>Durusdinium</taxon>
    </lineage>
</organism>
<keyword evidence="1" id="KW-0732">Signal</keyword>
<protein>
    <submittedName>
        <fullName evidence="2">Uncharacterized protein</fullName>
    </submittedName>
</protein>
<name>A0ABP0ICQ4_9DINO</name>
<proteinExistence type="predicted"/>
<dbReference type="EMBL" id="CAXAMN010002536">
    <property type="protein sequence ID" value="CAK9000073.1"/>
    <property type="molecule type" value="Genomic_DNA"/>
</dbReference>
<evidence type="ECO:0000313" key="3">
    <source>
        <dbReference type="Proteomes" id="UP001642484"/>
    </source>
</evidence>